<feature type="transmembrane region" description="Helical" evidence="1">
    <location>
        <begin position="20"/>
        <end position="44"/>
    </location>
</feature>
<dbReference type="AlphaFoldDB" id="A0A1F4UWW3"/>
<evidence type="ECO:0000313" key="2">
    <source>
        <dbReference type="EMBL" id="OGC49386.1"/>
    </source>
</evidence>
<comment type="caution">
    <text evidence="2">The sequence shown here is derived from an EMBL/GenBank/DDBJ whole genome shotgun (WGS) entry which is preliminary data.</text>
</comment>
<keyword evidence="1" id="KW-1133">Transmembrane helix</keyword>
<keyword evidence="1" id="KW-0812">Transmembrane</keyword>
<proteinExistence type="predicted"/>
<protein>
    <submittedName>
        <fullName evidence="2">Uncharacterized protein</fullName>
    </submittedName>
</protein>
<organism evidence="2 3">
    <name type="scientific">candidate division WWE3 bacterium RBG_16_37_10</name>
    <dbReference type="NCBI Taxonomy" id="1802610"/>
    <lineage>
        <taxon>Bacteria</taxon>
        <taxon>Katanobacteria</taxon>
    </lineage>
</organism>
<dbReference type="Proteomes" id="UP000177371">
    <property type="component" value="Unassembled WGS sequence"/>
</dbReference>
<keyword evidence="1" id="KW-0472">Membrane</keyword>
<reference evidence="2 3" key="1">
    <citation type="journal article" date="2016" name="Nat. Commun.">
        <title>Thousands of microbial genomes shed light on interconnected biogeochemical processes in an aquifer system.</title>
        <authorList>
            <person name="Anantharaman K."/>
            <person name="Brown C.T."/>
            <person name="Hug L.A."/>
            <person name="Sharon I."/>
            <person name="Castelle C.J."/>
            <person name="Probst A.J."/>
            <person name="Thomas B.C."/>
            <person name="Singh A."/>
            <person name="Wilkins M.J."/>
            <person name="Karaoz U."/>
            <person name="Brodie E.L."/>
            <person name="Williams K.H."/>
            <person name="Hubbard S.S."/>
            <person name="Banfield J.F."/>
        </authorList>
    </citation>
    <scope>NUCLEOTIDE SEQUENCE [LARGE SCALE GENOMIC DNA]</scope>
</reference>
<sequence length="115" mass="12897">MENMESQKPEKHTDLKHLLTIVLLLVLVGVLVVWIYVAAGPGIFTTKLSNMGNKPVNVTKDLTEADDSNGNSVKNDQQMEEELKLLDENSDLNDIDEALNQLEQVDLSDIEQTYQ</sequence>
<dbReference type="EMBL" id="MEUT01000051">
    <property type="protein sequence ID" value="OGC49386.1"/>
    <property type="molecule type" value="Genomic_DNA"/>
</dbReference>
<accession>A0A1F4UWW3</accession>
<name>A0A1F4UWW3_UNCKA</name>
<gene>
    <name evidence="2" type="ORF">A2W32_04300</name>
</gene>
<dbReference type="STRING" id="1802610.A2W32_04300"/>
<evidence type="ECO:0000313" key="3">
    <source>
        <dbReference type="Proteomes" id="UP000177371"/>
    </source>
</evidence>
<evidence type="ECO:0000256" key="1">
    <source>
        <dbReference type="SAM" id="Phobius"/>
    </source>
</evidence>